<dbReference type="EMBL" id="FQZB01000014">
    <property type="protein sequence ID" value="SHK14425.1"/>
    <property type="molecule type" value="Genomic_DNA"/>
</dbReference>
<dbReference type="RefSeq" id="WP_072990235.1">
    <property type="nucleotide sequence ID" value="NZ_FQZB01000014.1"/>
</dbReference>
<evidence type="ECO:0008006" key="3">
    <source>
        <dbReference type="Google" id="ProtNLM"/>
    </source>
</evidence>
<protein>
    <recommendedName>
        <fullName evidence="3">Methyltransferase domain-containing protein</fullName>
    </recommendedName>
</protein>
<dbReference type="Gene3D" id="3.40.50.150">
    <property type="entry name" value="Vaccinia Virus protein VP39"/>
    <property type="match status" value="1"/>
</dbReference>
<dbReference type="OrthoDB" id="1935097at2"/>
<sequence>MVPYHKDYYIEKIKEYNNKIKPDINGSFSIDYTKNNCSFDGYLYEHKEGIEEKVVELKEGDRLWMRISPHEVQGCFESIKRAKGRVGVVGLGLGYFTQEILKKREVTEVIVYEISNEIIELYKKNFGEHKKLNIVVGDAFNADKQEFDFFFVDIYEYELRPQVVEDYVKFNDLHNIKEYSFWGLEHFLLSCPIDKIAWVYIPEEWMDMTRDLYDRFNEAGYVKYFSPVHEELAINILEKFKKVFN</sequence>
<dbReference type="SUPFAM" id="SSF53335">
    <property type="entry name" value="S-adenosyl-L-methionine-dependent methyltransferases"/>
    <property type="match status" value="1"/>
</dbReference>
<name>A0A1M6Q2I0_9CLOT</name>
<dbReference type="STRING" id="1121302.SAMN02745163_03269"/>
<accession>A0A1M6Q2I0</accession>
<evidence type="ECO:0000313" key="2">
    <source>
        <dbReference type="Proteomes" id="UP000184310"/>
    </source>
</evidence>
<organism evidence="1 2">
    <name type="scientific">Clostridium cavendishii DSM 21758</name>
    <dbReference type="NCBI Taxonomy" id="1121302"/>
    <lineage>
        <taxon>Bacteria</taxon>
        <taxon>Bacillati</taxon>
        <taxon>Bacillota</taxon>
        <taxon>Clostridia</taxon>
        <taxon>Eubacteriales</taxon>
        <taxon>Clostridiaceae</taxon>
        <taxon>Clostridium</taxon>
    </lineage>
</organism>
<dbReference type="AlphaFoldDB" id="A0A1M6Q2I0"/>
<keyword evidence="2" id="KW-1185">Reference proteome</keyword>
<dbReference type="InterPro" id="IPR029063">
    <property type="entry name" value="SAM-dependent_MTases_sf"/>
</dbReference>
<gene>
    <name evidence="1" type="ORF">SAMN02745163_03269</name>
</gene>
<dbReference type="Proteomes" id="UP000184310">
    <property type="component" value="Unassembled WGS sequence"/>
</dbReference>
<proteinExistence type="predicted"/>
<evidence type="ECO:0000313" key="1">
    <source>
        <dbReference type="EMBL" id="SHK14425.1"/>
    </source>
</evidence>
<reference evidence="1 2" key="1">
    <citation type="submission" date="2016-11" db="EMBL/GenBank/DDBJ databases">
        <authorList>
            <person name="Jaros S."/>
            <person name="Januszkiewicz K."/>
            <person name="Wedrychowicz H."/>
        </authorList>
    </citation>
    <scope>NUCLEOTIDE SEQUENCE [LARGE SCALE GENOMIC DNA]</scope>
    <source>
        <strain evidence="1 2">DSM 21758</strain>
    </source>
</reference>